<sequence length="101" mass="12067">MFMQQHLRLFFFKNPHLLLYKTAIKYSQCLLLQPAFQQGQERPWSGNYIFKPFSSTSKSNQAEMKVTTYFKFPPSFLLCLNCVFSHPEKPYTFKKCIRLEL</sequence>
<protein>
    <submittedName>
        <fullName evidence="1">Acyl-coenzyme A synthetase ACSM3, mitochondrial-like</fullName>
    </submittedName>
</protein>
<dbReference type="EMBL" id="QXTE01000095">
    <property type="protein sequence ID" value="TFK06697.1"/>
    <property type="molecule type" value="Genomic_DNA"/>
</dbReference>
<dbReference type="AlphaFoldDB" id="A0A4D9E9K7"/>
<reference evidence="1 2" key="1">
    <citation type="submission" date="2019-04" db="EMBL/GenBank/DDBJ databases">
        <title>Draft genome of the big-headed turtle Platysternon megacephalum.</title>
        <authorList>
            <person name="Gong S."/>
        </authorList>
    </citation>
    <scope>NUCLEOTIDE SEQUENCE [LARGE SCALE GENOMIC DNA]</scope>
    <source>
        <strain evidence="1">DO16091913</strain>
        <tissue evidence="1">Muscle</tissue>
    </source>
</reference>
<dbReference type="Proteomes" id="UP000297703">
    <property type="component" value="Unassembled WGS sequence"/>
</dbReference>
<reference evidence="1 2" key="2">
    <citation type="submission" date="2019-04" db="EMBL/GenBank/DDBJ databases">
        <title>The genome sequence of big-headed turtle.</title>
        <authorList>
            <person name="Gong S."/>
        </authorList>
    </citation>
    <scope>NUCLEOTIDE SEQUENCE [LARGE SCALE GENOMIC DNA]</scope>
    <source>
        <strain evidence="1">DO16091913</strain>
        <tissue evidence="1">Muscle</tissue>
    </source>
</reference>
<evidence type="ECO:0000313" key="1">
    <source>
        <dbReference type="EMBL" id="TFK06697.1"/>
    </source>
</evidence>
<gene>
    <name evidence="1" type="ORF">DR999_PMT10596</name>
</gene>
<name>A0A4D9E9K7_9SAUR</name>
<accession>A0A4D9E9K7</accession>
<keyword evidence="2" id="KW-1185">Reference proteome</keyword>
<evidence type="ECO:0000313" key="2">
    <source>
        <dbReference type="Proteomes" id="UP000297703"/>
    </source>
</evidence>
<organism evidence="1 2">
    <name type="scientific">Platysternon megacephalum</name>
    <name type="common">big-headed turtle</name>
    <dbReference type="NCBI Taxonomy" id="55544"/>
    <lineage>
        <taxon>Eukaryota</taxon>
        <taxon>Metazoa</taxon>
        <taxon>Chordata</taxon>
        <taxon>Craniata</taxon>
        <taxon>Vertebrata</taxon>
        <taxon>Euteleostomi</taxon>
        <taxon>Archelosauria</taxon>
        <taxon>Testudinata</taxon>
        <taxon>Testudines</taxon>
        <taxon>Cryptodira</taxon>
        <taxon>Durocryptodira</taxon>
        <taxon>Testudinoidea</taxon>
        <taxon>Platysternidae</taxon>
        <taxon>Platysternon</taxon>
    </lineage>
</organism>
<comment type="caution">
    <text evidence="1">The sequence shown here is derived from an EMBL/GenBank/DDBJ whole genome shotgun (WGS) entry which is preliminary data.</text>
</comment>
<proteinExistence type="predicted"/>